<organism evidence="3 4">
    <name type="scientific">Iphiclides podalirius</name>
    <name type="common">scarce swallowtail</name>
    <dbReference type="NCBI Taxonomy" id="110791"/>
    <lineage>
        <taxon>Eukaryota</taxon>
        <taxon>Metazoa</taxon>
        <taxon>Ecdysozoa</taxon>
        <taxon>Arthropoda</taxon>
        <taxon>Hexapoda</taxon>
        <taxon>Insecta</taxon>
        <taxon>Pterygota</taxon>
        <taxon>Neoptera</taxon>
        <taxon>Endopterygota</taxon>
        <taxon>Lepidoptera</taxon>
        <taxon>Glossata</taxon>
        <taxon>Ditrysia</taxon>
        <taxon>Papilionoidea</taxon>
        <taxon>Papilionidae</taxon>
        <taxon>Papilioninae</taxon>
        <taxon>Iphiclides</taxon>
    </lineage>
</organism>
<dbReference type="EMBL" id="OW152832">
    <property type="protein sequence ID" value="CAH2052475.1"/>
    <property type="molecule type" value="Genomic_DNA"/>
</dbReference>
<feature type="region of interest" description="Disordered" evidence="1">
    <location>
        <begin position="60"/>
        <end position="82"/>
    </location>
</feature>
<keyword evidence="4" id="KW-1185">Reference proteome</keyword>
<protein>
    <submittedName>
        <fullName evidence="3">Uncharacterized protein</fullName>
    </submittedName>
</protein>
<accession>A0ABN8IEI9</accession>
<evidence type="ECO:0000256" key="2">
    <source>
        <dbReference type="SAM" id="SignalP"/>
    </source>
</evidence>
<feature type="non-terminal residue" evidence="3">
    <location>
        <position position="163"/>
    </location>
</feature>
<feature type="region of interest" description="Disordered" evidence="1">
    <location>
        <begin position="106"/>
        <end position="130"/>
    </location>
</feature>
<feature type="chain" id="PRO_5046773441" evidence="2">
    <location>
        <begin position="21"/>
        <end position="163"/>
    </location>
</feature>
<proteinExistence type="predicted"/>
<sequence>MNSTVKTYLKLALCVTLVLGVECRVIKIDEDVGDYDDLTVKIIIKHQKRDAHPKLRHKEHIPTEKGHPTNHNKMDTKTDPPNGHDDLDRFFADLDKNVMPMSSLPDNLFEDDSEQHGPGSTEESHHNPAMEPIPEFKPRIGIQVGSCPQGYIRRGMLCLPNNK</sequence>
<evidence type="ECO:0000313" key="3">
    <source>
        <dbReference type="EMBL" id="CAH2052475.1"/>
    </source>
</evidence>
<reference evidence="3" key="1">
    <citation type="submission" date="2022-03" db="EMBL/GenBank/DDBJ databases">
        <authorList>
            <person name="Martin H S."/>
        </authorList>
    </citation>
    <scope>NUCLEOTIDE SEQUENCE</scope>
</reference>
<dbReference type="Proteomes" id="UP000837857">
    <property type="component" value="Chromosome 20"/>
</dbReference>
<name>A0ABN8IEI9_9NEOP</name>
<keyword evidence="2" id="KW-0732">Signal</keyword>
<evidence type="ECO:0000313" key="4">
    <source>
        <dbReference type="Proteomes" id="UP000837857"/>
    </source>
</evidence>
<gene>
    <name evidence="3" type="ORF">IPOD504_LOCUS8240</name>
</gene>
<evidence type="ECO:0000256" key="1">
    <source>
        <dbReference type="SAM" id="MobiDB-lite"/>
    </source>
</evidence>
<feature type="signal peptide" evidence="2">
    <location>
        <begin position="1"/>
        <end position="20"/>
    </location>
</feature>